<evidence type="ECO:0000313" key="1">
    <source>
        <dbReference type="EMBL" id="SDC85333.1"/>
    </source>
</evidence>
<keyword evidence="2" id="KW-1185">Reference proteome</keyword>
<gene>
    <name evidence="1" type="ORF">SAMN05216323_105615</name>
</gene>
<proteinExistence type="predicted"/>
<reference evidence="1 2" key="1">
    <citation type="submission" date="2016-09" db="EMBL/GenBank/DDBJ databases">
        <authorList>
            <person name="Capua I."/>
            <person name="De Benedictis P."/>
            <person name="Joannis T."/>
            <person name="Lombin L.H."/>
            <person name="Cattoli G."/>
        </authorList>
    </citation>
    <scope>NUCLEOTIDE SEQUENCE [LARGE SCALE GENOMIC DNA]</scope>
    <source>
        <strain evidence="1 2">A7P-90m</strain>
    </source>
</reference>
<dbReference type="STRING" id="1640674.SAMN05216323_105615"/>
<dbReference type="AlphaFoldDB" id="A0A1G6PYZ8"/>
<dbReference type="EMBL" id="FMYP01000056">
    <property type="protein sequence ID" value="SDC85333.1"/>
    <property type="molecule type" value="Genomic_DNA"/>
</dbReference>
<dbReference type="Proteomes" id="UP000199452">
    <property type="component" value="Unassembled WGS sequence"/>
</dbReference>
<organism evidence="1 2">
    <name type="scientific">Williamwhitmania taraxaci</name>
    <dbReference type="NCBI Taxonomy" id="1640674"/>
    <lineage>
        <taxon>Bacteria</taxon>
        <taxon>Pseudomonadati</taxon>
        <taxon>Bacteroidota</taxon>
        <taxon>Bacteroidia</taxon>
        <taxon>Bacteroidales</taxon>
        <taxon>Williamwhitmaniaceae</taxon>
        <taxon>Williamwhitmania</taxon>
    </lineage>
</organism>
<evidence type="ECO:0000313" key="2">
    <source>
        <dbReference type="Proteomes" id="UP000199452"/>
    </source>
</evidence>
<name>A0A1G6PYZ8_9BACT</name>
<dbReference type="OrthoDB" id="9798407at2"/>
<sequence length="296" mass="34414">MIPDNLTIYRFYSDYLWAHIHPAPVTNYDTRLVCNFDYDTLFDGTKRVYIDIGIVGNSIDVMYRSGIEFNGTNISWEEIFTNNFLYNRVEDAINNGYEAYLDFCKKQNISYPHHLIANKRQVEAFTSSIVNQYNIRRDSDIEHEYLINTIGLECATGTDTILLIKGTFAILDEILFTNLAFKNALNRDSFGDIVPIPKYATIRYTCMQIEYEDILLSFFDSILLYQMIDCALQLLVGDKSEIVKVMLAKIGIADEEQRMYTKLGTELFTRLREMLQQANARIINCENFIDWNSMLQ</sequence>
<dbReference type="RefSeq" id="WP_092439767.1">
    <property type="nucleotide sequence ID" value="NZ_FMYP01000056.1"/>
</dbReference>
<accession>A0A1G6PYZ8</accession>
<protein>
    <submittedName>
        <fullName evidence="1">Uncharacterized protein</fullName>
    </submittedName>
</protein>